<feature type="region of interest" description="Disordered" evidence="1">
    <location>
        <begin position="21"/>
        <end position="54"/>
    </location>
</feature>
<accession>A0AA38SIB4</accession>
<comment type="caution">
    <text evidence="2">The sequence shown here is derived from an EMBL/GenBank/DDBJ whole genome shotgun (WGS) entry which is preliminary data.</text>
</comment>
<evidence type="ECO:0000256" key="1">
    <source>
        <dbReference type="SAM" id="MobiDB-lite"/>
    </source>
</evidence>
<dbReference type="EMBL" id="JARYMX010000019">
    <property type="protein sequence ID" value="KAJ9536506.1"/>
    <property type="molecule type" value="Genomic_DNA"/>
</dbReference>
<proteinExistence type="predicted"/>
<feature type="compositionally biased region" description="Basic and acidic residues" evidence="1">
    <location>
        <begin position="41"/>
        <end position="50"/>
    </location>
</feature>
<dbReference type="AlphaFoldDB" id="A0AA38SIB4"/>
<evidence type="ECO:0000313" key="3">
    <source>
        <dbReference type="Proteomes" id="UP001172457"/>
    </source>
</evidence>
<evidence type="ECO:0000313" key="2">
    <source>
        <dbReference type="EMBL" id="KAJ9536506.1"/>
    </source>
</evidence>
<protein>
    <submittedName>
        <fullName evidence="2">Uncharacterized protein</fullName>
    </submittedName>
</protein>
<name>A0AA38SIB4_9ASTR</name>
<sequence>MSDSGFTKSFRPFLKSIQTREGLTESDIPFRCKQTAPNRKKKEEQQREERDVETEEVPAWEKRRDRFLTPAVAAYLLLSNRRLLLSTVPNSEEALPFNSLGFSLSIFLKITDDDHQENFIEPKKESTKPNIANLLSQNPITIKFSPDIEFAKGEMDKNVYVPIALHQRTKMGH</sequence>
<reference evidence="2" key="1">
    <citation type="submission" date="2023-03" db="EMBL/GenBank/DDBJ databases">
        <title>Chromosome-scale reference genome and RAD-based genetic map of yellow starthistle (Centaurea solstitialis) reveal putative structural variation and QTLs associated with invader traits.</title>
        <authorList>
            <person name="Reatini B."/>
            <person name="Cang F.A."/>
            <person name="Jiang Q."/>
            <person name="Mckibben M.T.W."/>
            <person name="Barker M.S."/>
            <person name="Rieseberg L.H."/>
            <person name="Dlugosch K.M."/>
        </authorList>
    </citation>
    <scope>NUCLEOTIDE SEQUENCE</scope>
    <source>
        <strain evidence="2">CAN-66</strain>
        <tissue evidence="2">Leaf</tissue>
    </source>
</reference>
<gene>
    <name evidence="2" type="ORF">OSB04_un000343</name>
</gene>
<dbReference type="Proteomes" id="UP001172457">
    <property type="component" value="Unassembled WGS sequence"/>
</dbReference>
<organism evidence="2 3">
    <name type="scientific">Centaurea solstitialis</name>
    <name type="common">yellow star-thistle</name>
    <dbReference type="NCBI Taxonomy" id="347529"/>
    <lineage>
        <taxon>Eukaryota</taxon>
        <taxon>Viridiplantae</taxon>
        <taxon>Streptophyta</taxon>
        <taxon>Embryophyta</taxon>
        <taxon>Tracheophyta</taxon>
        <taxon>Spermatophyta</taxon>
        <taxon>Magnoliopsida</taxon>
        <taxon>eudicotyledons</taxon>
        <taxon>Gunneridae</taxon>
        <taxon>Pentapetalae</taxon>
        <taxon>asterids</taxon>
        <taxon>campanulids</taxon>
        <taxon>Asterales</taxon>
        <taxon>Asteraceae</taxon>
        <taxon>Carduoideae</taxon>
        <taxon>Cardueae</taxon>
        <taxon>Centaureinae</taxon>
        <taxon>Centaurea</taxon>
    </lineage>
</organism>
<keyword evidence="3" id="KW-1185">Reference proteome</keyword>